<dbReference type="InterPro" id="IPR057670">
    <property type="entry name" value="SH3_retrovirus"/>
</dbReference>
<dbReference type="InterPro" id="IPR001584">
    <property type="entry name" value="Integrase_cat-core"/>
</dbReference>
<keyword evidence="2" id="KW-0378">Hydrolase</keyword>
<dbReference type="InterPro" id="IPR039537">
    <property type="entry name" value="Retrotran_Ty1/copia-like"/>
</dbReference>
<gene>
    <name evidence="5" type="ORF">Tci_009529</name>
</gene>
<proteinExistence type="predicted"/>
<organism evidence="5">
    <name type="scientific">Tanacetum cinerariifolium</name>
    <name type="common">Dalmatian daisy</name>
    <name type="synonym">Chrysanthemum cinerariifolium</name>
    <dbReference type="NCBI Taxonomy" id="118510"/>
    <lineage>
        <taxon>Eukaryota</taxon>
        <taxon>Viridiplantae</taxon>
        <taxon>Streptophyta</taxon>
        <taxon>Embryophyta</taxon>
        <taxon>Tracheophyta</taxon>
        <taxon>Spermatophyta</taxon>
        <taxon>Magnoliopsida</taxon>
        <taxon>eudicotyledons</taxon>
        <taxon>Gunneridae</taxon>
        <taxon>Pentapetalae</taxon>
        <taxon>asterids</taxon>
        <taxon>campanulids</taxon>
        <taxon>Asterales</taxon>
        <taxon>Asteraceae</taxon>
        <taxon>Asteroideae</taxon>
        <taxon>Anthemideae</taxon>
        <taxon>Anthemidinae</taxon>
        <taxon>Tanacetum</taxon>
    </lineage>
</organism>
<feature type="region of interest" description="Disordered" evidence="3">
    <location>
        <begin position="986"/>
        <end position="1015"/>
    </location>
</feature>
<feature type="domain" description="Integrase catalytic" evidence="4">
    <location>
        <begin position="1"/>
        <end position="142"/>
    </location>
</feature>
<feature type="compositionally biased region" description="Polar residues" evidence="3">
    <location>
        <begin position="988"/>
        <end position="1007"/>
    </location>
</feature>
<dbReference type="InterPro" id="IPR012337">
    <property type="entry name" value="RNaseH-like_sf"/>
</dbReference>
<dbReference type="Pfam" id="PF25597">
    <property type="entry name" value="SH3_retrovirus"/>
    <property type="match status" value="1"/>
</dbReference>
<dbReference type="PANTHER" id="PTHR42648">
    <property type="entry name" value="TRANSPOSASE, PUTATIVE-RELATED"/>
    <property type="match status" value="1"/>
</dbReference>
<dbReference type="InterPro" id="IPR036397">
    <property type="entry name" value="RNaseH_sf"/>
</dbReference>
<dbReference type="PANTHER" id="PTHR42648:SF32">
    <property type="entry name" value="RIBONUCLEASE H-LIKE DOMAIN, GAG-PRE-INTEGRASE DOMAIN PROTEIN-RELATED"/>
    <property type="match status" value="1"/>
</dbReference>
<protein>
    <submittedName>
        <fullName evidence="5">Retrovirus-related Pol polyprotein from transposon TNT 1-94</fullName>
    </submittedName>
</protein>
<keyword evidence="1" id="KW-0479">Metal-binding</keyword>
<dbReference type="Pfam" id="PF07727">
    <property type="entry name" value="RVT_2"/>
    <property type="match status" value="2"/>
</dbReference>
<dbReference type="EMBL" id="BKCJ010000943">
    <property type="protein sequence ID" value="GEU37551.1"/>
    <property type="molecule type" value="Genomic_DNA"/>
</dbReference>
<feature type="compositionally biased region" description="Basic and acidic residues" evidence="3">
    <location>
        <begin position="213"/>
        <end position="236"/>
    </location>
</feature>
<accession>A0A6L2JKJ0</accession>
<feature type="compositionally biased region" description="Polar residues" evidence="3">
    <location>
        <begin position="889"/>
        <end position="920"/>
    </location>
</feature>
<evidence type="ECO:0000256" key="3">
    <source>
        <dbReference type="SAM" id="MobiDB-lite"/>
    </source>
</evidence>
<dbReference type="Pfam" id="PF00665">
    <property type="entry name" value="rve"/>
    <property type="match status" value="1"/>
</dbReference>
<dbReference type="GO" id="GO:0015074">
    <property type="term" value="P:DNA integration"/>
    <property type="evidence" value="ECO:0007669"/>
    <property type="project" value="InterPro"/>
</dbReference>
<dbReference type="GO" id="GO:0016787">
    <property type="term" value="F:hydrolase activity"/>
    <property type="evidence" value="ECO:0007669"/>
    <property type="project" value="UniProtKB-KW"/>
</dbReference>
<dbReference type="PROSITE" id="PS50994">
    <property type="entry name" value="INTEGRASE"/>
    <property type="match status" value="1"/>
</dbReference>
<dbReference type="GO" id="GO:0003676">
    <property type="term" value="F:nucleic acid binding"/>
    <property type="evidence" value="ECO:0007669"/>
    <property type="project" value="InterPro"/>
</dbReference>
<feature type="compositionally biased region" description="Basic residues" evidence="3">
    <location>
        <begin position="846"/>
        <end position="855"/>
    </location>
</feature>
<dbReference type="GO" id="GO:0046872">
    <property type="term" value="F:metal ion binding"/>
    <property type="evidence" value="ECO:0007669"/>
    <property type="project" value="UniProtKB-KW"/>
</dbReference>
<reference evidence="5" key="1">
    <citation type="journal article" date="2019" name="Sci. Rep.">
        <title>Draft genome of Tanacetum cinerariifolium, the natural source of mosquito coil.</title>
        <authorList>
            <person name="Yamashiro T."/>
            <person name="Shiraishi A."/>
            <person name="Satake H."/>
            <person name="Nakayama K."/>
        </authorList>
    </citation>
    <scope>NUCLEOTIDE SEQUENCE</scope>
</reference>
<evidence type="ECO:0000259" key="4">
    <source>
        <dbReference type="PROSITE" id="PS50994"/>
    </source>
</evidence>
<dbReference type="SUPFAM" id="SSF53098">
    <property type="entry name" value="Ribonuclease H-like"/>
    <property type="match status" value="1"/>
</dbReference>
<dbReference type="Gene3D" id="3.30.420.10">
    <property type="entry name" value="Ribonuclease H-like superfamily/Ribonuclease H"/>
    <property type="match status" value="1"/>
</dbReference>
<evidence type="ECO:0000256" key="1">
    <source>
        <dbReference type="ARBA" id="ARBA00022723"/>
    </source>
</evidence>
<name>A0A6L2JKJ0_TANCI</name>
<evidence type="ECO:0000313" key="5">
    <source>
        <dbReference type="EMBL" id="GEU37551.1"/>
    </source>
</evidence>
<feature type="region of interest" description="Disordered" evidence="3">
    <location>
        <begin position="889"/>
        <end position="954"/>
    </location>
</feature>
<feature type="compositionally biased region" description="Polar residues" evidence="3">
    <location>
        <begin position="934"/>
        <end position="950"/>
    </location>
</feature>
<feature type="compositionally biased region" description="Polar residues" evidence="3">
    <location>
        <begin position="835"/>
        <end position="845"/>
    </location>
</feature>
<sequence length="1415" mass="161714">MYCLVVTDDYSRFTWVFFLATKDETSGLFKSFITKIENLVDHKVKVIRCDNGTKFKNREINQFCEIKGILRQFSVARTPQQNGVVKRKNKTLIEAARTMLANSKLPTTFLTETVNTACYVQNRVLVVKPHNKTPYENFHGRTPTFSFMRPFRCPVAILNTIDHLGKFDGKADEGFFVGYSLDSKAFRVFISRTRIMEENLHIRFSETTPNDVDDGKKVDEDPRNESESKDQEKEDNVNSSTVNAADHPLDQVIRDLQSATQTRRVSNNLEEHGFISTIQQRTNHKDLQNCLFACFLSHEELKKVIHALKDPSWIEAIQEVLLQFKLHDVWTLVDLPNGKKAVGFEDPDFSNKVYKIEKTLYRLHQAPRAWYDTLSTYLLDNGFQREKINKTLFIKRHKGDILLMSSIGELTFFLGLQVKQKKDGIFISQDKYVVEILKKFGFTEVKIASTPRETQKPLLRDEDGKEVDVHMYRNKDNELSFNPNMPALEDVSIFNFLNDEDDGIVADMNNLDTTIQVSPILTIIIHKDHHLDQVIRDFHPAAQTRNMSMNLEEHGFVSTIQQRTNLKDLQNCLFACFLLQEESKKVYRNKKDERGIVIRNKARLVAQIYTQEEGVDYDEVFAPVGRIEAIRLFLAYASFKDFMVYQMDVKGAFLYRKIEKEVYKSRLQAHLWKLKSLYSKIKMDKLRKCQIDDGKAVWNRNGVNTADGKKIIITEASIRGDIQLADEEGVNCLLNSTIFEQLALMSPMTTAWNEFSSTMASTITCLATNQEFDFSKWIFDSMIRNLDNVSGKFLMYPRVGKGISGRVTPLFPTMVVQSELGEGSAMPTDPHHTPTILQSSSSQPQKTHKPRKPIRKVTQVPQPSDLMEHVVDEAVHKELGDSLVRAATTDSSLEAEQDGGNINKTQSKATPNEPSSQRTNSGGGPMCQEAIGDTTAQTRNPTRKVTQVPQPSDPMEHVVDEAIHKELGDSLVRAATIASSLEAEQDIGNINKTQSKGTPNESRSQGTDSGGGPRCQEIMRVSTAQTRFESVSKHSNDSLLARGNTLQSDKDSMKLNELMELCTTIQNRVLELEKANTSQHNEIVSLKRGVKKLEKRNKLRTHKLKRLYKVSLTARVESSDDEESLGEDASKQERIEAIDADEDITLVNDQDDADKDMFDEEVLTIAWQNENIVNITTEELTLAQTLEALKTSKPKVKGLVIQEPVNLQQQQQFLYNGHKTREERLARKRAVKEQEANIALIETWNDIHANINVDHQLAERMQAQEQEELSDAEKDTLFQQLLEKKRKHFAAKRAEEKRNKPSTQAQKRKIMCTYLKNMEGYKLKDLKLKEFDKIQEMFGRAFKRVNTFEDIRTELVKEKEKRAGEELIQESTKKQKVEDNKEIVELKQLIEIIPDKEEVAIDAIPLAVKSPRIVD</sequence>
<feature type="region of interest" description="Disordered" evidence="3">
    <location>
        <begin position="821"/>
        <end position="866"/>
    </location>
</feature>
<feature type="region of interest" description="Disordered" evidence="3">
    <location>
        <begin position="206"/>
        <end position="244"/>
    </location>
</feature>
<evidence type="ECO:0000256" key="2">
    <source>
        <dbReference type="ARBA" id="ARBA00022801"/>
    </source>
</evidence>
<comment type="caution">
    <text evidence="5">The sequence shown here is derived from an EMBL/GenBank/DDBJ whole genome shotgun (WGS) entry which is preliminary data.</text>
</comment>
<dbReference type="InterPro" id="IPR013103">
    <property type="entry name" value="RVT_2"/>
</dbReference>